<keyword evidence="3 4" id="KW-0443">Lipid metabolism</keyword>
<sequence>MNKIGLVLSGGGVRGFAHLGLLKVLDELRIRPAVISGVSSGAIFGALYSYGYSPDQILSLAKKNSYFGVSNFLWRKEGLFSMQPIRKILLDLIPENSFDALKIPLYINATDILHNKTIYFSSGELIYPIVASASFPVLFQAIPIENSKFVDGGLLDNFPIEPLVDHCDKIIGSHVNRLGSIGEKNIKFSKTQMIERCFQLAIANSVYSKVYKCDVFVEPALNGFGLFKMRNMERIFEIGYHAALEQKPNIERLLEI</sequence>
<protein>
    <recommendedName>
        <fullName evidence="5">PNPLA domain-containing protein</fullName>
    </recommendedName>
</protein>
<accession>A0A3M9NA17</accession>
<dbReference type="GO" id="GO:0016787">
    <property type="term" value="F:hydrolase activity"/>
    <property type="evidence" value="ECO:0007669"/>
    <property type="project" value="UniProtKB-UniRule"/>
</dbReference>
<dbReference type="Gene3D" id="3.40.1090.10">
    <property type="entry name" value="Cytosolic phospholipase A2 catalytic domain"/>
    <property type="match status" value="2"/>
</dbReference>
<evidence type="ECO:0000259" key="5">
    <source>
        <dbReference type="PROSITE" id="PS51635"/>
    </source>
</evidence>
<dbReference type="PANTHER" id="PTHR14226">
    <property type="entry name" value="NEUROPATHY TARGET ESTERASE/SWISS CHEESE D.MELANOGASTER"/>
    <property type="match status" value="1"/>
</dbReference>
<evidence type="ECO:0000256" key="3">
    <source>
        <dbReference type="ARBA" id="ARBA00023098"/>
    </source>
</evidence>
<keyword evidence="7" id="KW-1185">Reference proteome</keyword>
<evidence type="ECO:0000313" key="7">
    <source>
        <dbReference type="Proteomes" id="UP000267223"/>
    </source>
</evidence>
<feature type="domain" description="PNPLA" evidence="5">
    <location>
        <begin position="6"/>
        <end position="164"/>
    </location>
</feature>
<dbReference type="PANTHER" id="PTHR14226:SF78">
    <property type="entry name" value="SLR0060 PROTEIN"/>
    <property type="match status" value="1"/>
</dbReference>
<evidence type="ECO:0000313" key="6">
    <source>
        <dbReference type="EMBL" id="RNI34576.1"/>
    </source>
</evidence>
<feature type="short sequence motif" description="DGA/G" evidence="4">
    <location>
        <begin position="151"/>
        <end position="153"/>
    </location>
</feature>
<evidence type="ECO:0000256" key="4">
    <source>
        <dbReference type="PROSITE-ProRule" id="PRU01161"/>
    </source>
</evidence>
<dbReference type="AlphaFoldDB" id="A0A3M9NA17"/>
<dbReference type="GO" id="GO:0016042">
    <property type="term" value="P:lipid catabolic process"/>
    <property type="evidence" value="ECO:0007669"/>
    <property type="project" value="UniProtKB-UniRule"/>
</dbReference>
<dbReference type="InterPro" id="IPR016035">
    <property type="entry name" value="Acyl_Trfase/lysoPLipase"/>
</dbReference>
<proteinExistence type="predicted"/>
<reference evidence="6 7" key="1">
    <citation type="submission" date="2018-11" db="EMBL/GenBank/DDBJ databases">
        <title>Draft genome sequence of Ferruginibacter sp. BO-59.</title>
        <authorList>
            <person name="Im W.T."/>
        </authorList>
    </citation>
    <scope>NUCLEOTIDE SEQUENCE [LARGE SCALE GENOMIC DNA]</scope>
    <source>
        <strain evidence="6 7">BO-59</strain>
    </source>
</reference>
<name>A0A3M9NA17_9BACT</name>
<gene>
    <name evidence="6" type="ORF">EFY79_15500</name>
</gene>
<feature type="active site" description="Nucleophile" evidence="4">
    <location>
        <position position="39"/>
    </location>
</feature>
<evidence type="ECO:0000256" key="2">
    <source>
        <dbReference type="ARBA" id="ARBA00022963"/>
    </source>
</evidence>
<dbReference type="Proteomes" id="UP000267223">
    <property type="component" value="Unassembled WGS sequence"/>
</dbReference>
<feature type="active site" description="Proton acceptor" evidence="4">
    <location>
        <position position="151"/>
    </location>
</feature>
<organism evidence="6 7">
    <name type="scientific">Hanamia caeni</name>
    <dbReference type="NCBI Taxonomy" id="2294116"/>
    <lineage>
        <taxon>Bacteria</taxon>
        <taxon>Pseudomonadati</taxon>
        <taxon>Bacteroidota</taxon>
        <taxon>Chitinophagia</taxon>
        <taxon>Chitinophagales</taxon>
        <taxon>Chitinophagaceae</taxon>
        <taxon>Hanamia</taxon>
    </lineage>
</organism>
<dbReference type="PROSITE" id="PS51635">
    <property type="entry name" value="PNPLA"/>
    <property type="match status" value="1"/>
</dbReference>
<keyword evidence="2 4" id="KW-0442">Lipid degradation</keyword>
<dbReference type="InterPro" id="IPR002641">
    <property type="entry name" value="PNPLA_dom"/>
</dbReference>
<dbReference type="Pfam" id="PF01734">
    <property type="entry name" value="Patatin"/>
    <property type="match status" value="1"/>
</dbReference>
<comment type="caution">
    <text evidence="6">The sequence shown here is derived from an EMBL/GenBank/DDBJ whole genome shotgun (WGS) entry which is preliminary data.</text>
</comment>
<feature type="short sequence motif" description="GXGXXG" evidence="4">
    <location>
        <begin position="10"/>
        <end position="15"/>
    </location>
</feature>
<dbReference type="InterPro" id="IPR050301">
    <property type="entry name" value="NTE"/>
</dbReference>
<dbReference type="EMBL" id="RJJR01000013">
    <property type="protein sequence ID" value="RNI34576.1"/>
    <property type="molecule type" value="Genomic_DNA"/>
</dbReference>
<evidence type="ECO:0000256" key="1">
    <source>
        <dbReference type="ARBA" id="ARBA00022801"/>
    </source>
</evidence>
<dbReference type="SUPFAM" id="SSF52151">
    <property type="entry name" value="FabD/lysophospholipase-like"/>
    <property type="match status" value="1"/>
</dbReference>
<keyword evidence="1 4" id="KW-0378">Hydrolase</keyword>
<feature type="short sequence motif" description="GXSXG" evidence="4">
    <location>
        <begin position="37"/>
        <end position="41"/>
    </location>
</feature>
<dbReference type="RefSeq" id="WP_123121637.1">
    <property type="nucleotide sequence ID" value="NZ_RJJR01000013.1"/>
</dbReference>
<dbReference type="OrthoDB" id="9770965at2"/>
<dbReference type="CDD" id="cd07205">
    <property type="entry name" value="Pat_PNPLA6_PNPLA7_NTE1_like"/>
    <property type="match status" value="1"/>
</dbReference>